<evidence type="ECO:0000313" key="2">
    <source>
        <dbReference type="Proteomes" id="UP000185568"/>
    </source>
</evidence>
<organism evidence="1 2">
    <name type="scientific">Domibacillus antri</name>
    <dbReference type="NCBI Taxonomy" id="1714264"/>
    <lineage>
        <taxon>Bacteria</taxon>
        <taxon>Bacillati</taxon>
        <taxon>Bacillota</taxon>
        <taxon>Bacilli</taxon>
        <taxon>Bacillales</taxon>
        <taxon>Bacillaceae</taxon>
        <taxon>Domibacillus</taxon>
    </lineage>
</organism>
<evidence type="ECO:0000313" key="1">
    <source>
        <dbReference type="EMBL" id="OLN22900.1"/>
    </source>
</evidence>
<dbReference type="RefSeq" id="WP_075398030.1">
    <property type="nucleotide sequence ID" value="NZ_MSDU01000013.1"/>
</dbReference>
<comment type="caution">
    <text evidence="1">The sequence shown here is derived from an EMBL/GenBank/DDBJ whole genome shotgun (WGS) entry which is preliminary data.</text>
</comment>
<dbReference type="Proteomes" id="UP000185568">
    <property type="component" value="Unassembled WGS sequence"/>
</dbReference>
<dbReference type="STRING" id="1714264.BTO30_07080"/>
<protein>
    <submittedName>
        <fullName evidence="1">Uncharacterized protein</fullName>
    </submittedName>
</protein>
<name>A0A1Q8Q6E2_9BACI</name>
<reference evidence="1 2" key="1">
    <citation type="submission" date="2016-12" db="EMBL/GenBank/DDBJ databases">
        <title>Domibacillus antri genome sequencing.</title>
        <authorList>
            <person name="Verma A."/>
            <person name="Krishnamurthi S."/>
        </authorList>
    </citation>
    <scope>NUCLEOTIDE SEQUENCE [LARGE SCALE GENOMIC DNA]</scope>
    <source>
        <strain evidence="1 2">XD80</strain>
    </source>
</reference>
<dbReference type="EMBL" id="MSDU01000013">
    <property type="protein sequence ID" value="OLN22900.1"/>
    <property type="molecule type" value="Genomic_DNA"/>
</dbReference>
<proteinExistence type="predicted"/>
<dbReference type="AlphaFoldDB" id="A0A1Q8Q6E2"/>
<accession>A0A1Q8Q6E2</accession>
<gene>
    <name evidence="1" type="ORF">BTO30_07080</name>
</gene>
<sequence>MKPIEARICFYTKMCLNESKKRHMKRPATRNERLMMYKQRLHELIDAHKTQIGAVGDSMIY</sequence>
<keyword evidence="2" id="KW-1185">Reference proteome</keyword>